<reference evidence="2" key="5">
    <citation type="journal article" date="2021" name="G3 (Bethesda)">
        <title>Aegilops tauschii genome assembly Aet v5.0 features greater sequence contiguity and improved annotation.</title>
        <authorList>
            <person name="Wang L."/>
            <person name="Zhu T."/>
            <person name="Rodriguez J.C."/>
            <person name="Deal K.R."/>
            <person name="Dubcovsky J."/>
            <person name="McGuire P.E."/>
            <person name="Lux T."/>
            <person name="Spannagl M."/>
            <person name="Mayer K.F.X."/>
            <person name="Baldrich P."/>
            <person name="Meyers B.C."/>
            <person name="Huo N."/>
            <person name="Gu Y.Q."/>
            <person name="Zhou H."/>
            <person name="Devos K.M."/>
            <person name="Bennetzen J.L."/>
            <person name="Unver T."/>
            <person name="Budak H."/>
            <person name="Gulick P.J."/>
            <person name="Galiba G."/>
            <person name="Kalapos B."/>
            <person name="Nelson D.R."/>
            <person name="Li P."/>
            <person name="You F.M."/>
            <person name="Luo M.C."/>
            <person name="Dvorak J."/>
        </authorList>
    </citation>
    <scope>NUCLEOTIDE SEQUENCE [LARGE SCALE GENOMIC DNA]</scope>
    <source>
        <strain evidence="2">cv. AL8/78</strain>
    </source>
</reference>
<reference evidence="2" key="4">
    <citation type="submission" date="2019-03" db="UniProtKB">
        <authorList>
            <consortium name="EnsemblPlants"/>
        </authorList>
    </citation>
    <scope>IDENTIFICATION</scope>
</reference>
<proteinExistence type="predicted"/>
<feature type="region of interest" description="Disordered" evidence="1">
    <location>
        <begin position="1"/>
        <end position="54"/>
    </location>
</feature>
<reference evidence="3" key="2">
    <citation type="journal article" date="2017" name="Nat. Plants">
        <title>The Aegilops tauschii genome reveals multiple impacts of transposons.</title>
        <authorList>
            <person name="Zhao G."/>
            <person name="Zou C."/>
            <person name="Li K."/>
            <person name="Wang K."/>
            <person name="Li T."/>
            <person name="Gao L."/>
            <person name="Zhang X."/>
            <person name="Wang H."/>
            <person name="Yang Z."/>
            <person name="Liu X."/>
            <person name="Jiang W."/>
            <person name="Mao L."/>
            <person name="Kong X."/>
            <person name="Jiao Y."/>
            <person name="Jia J."/>
        </authorList>
    </citation>
    <scope>NUCLEOTIDE SEQUENCE [LARGE SCALE GENOMIC DNA]</scope>
    <source>
        <strain evidence="3">cv. AL8/78</strain>
    </source>
</reference>
<dbReference type="Proteomes" id="UP000015105">
    <property type="component" value="Chromosome 4D"/>
</dbReference>
<organism evidence="2 3">
    <name type="scientific">Aegilops tauschii subsp. strangulata</name>
    <name type="common">Goatgrass</name>
    <dbReference type="NCBI Taxonomy" id="200361"/>
    <lineage>
        <taxon>Eukaryota</taxon>
        <taxon>Viridiplantae</taxon>
        <taxon>Streptophyta</taxon>
        <taxon>Embryophyta</taxon>
        <taxon>Tracheophyta</taxon>
        <taxon>Spermatophyta</taxon>
        <taxon>Magnoliopsida</taxon>
        <taxon>Liliopsida</taxon>
        <taxon>Poales</taxon>
        <taxon>Poaceae</taxon>
        <taxon>BOP clade</taxon>
        <taxon>Pooideae</taxon>
        <taxon>Triticodae</taxon>
        <taxon>Triticeae</taxon>
        <taxon>Triticinae</taxon>
        <taxon>Aegilops</taxon>
    </lineage>
</organism>
<dbReference type="Gramene" id="AET4Gv20870700.1">
    <property type="protein sequence ID" value="AET4Gv20870700.1"/>
    <property type="gene ID" value="AET4Gv20870700"/>
</dbReference>
<reference evidence="2" key="3">
    <citation type="journal article" date="2017" name="Nature">
        <title>Genome sequence of the progenitor of the wheat D genome Aegilops tauschii.</title>
        <authorList>
            <person name="Luo M.C."/>
            <person name="Gu Y.Q."/>
            <person name="Puiu D."/>
            <person name="Wang H."/>
            <person name="Twardziok S.O."/>
            <person name="Deal K.R."/>
            <person name="Huo N."/>
            <person name="Zhu T."/>
            <person name="Wang L."/>
            <person name="Wang Y."/>
            <person name="McGuire P.E."/>
            <person name="Liu S."/>
            <person name="Long H."/>
            <person name="Ramasamy R.K."/>
            <person name="Rodriguez J.C."/>
            <person name="Van S.L."/>
            <person name="Yuan L."/>
            <person name="Wang Z."/>
            <person name="Xia Z."/>
            <person name="Xiao L."/>
            <person name="Anderson O.D."/>
            <person name="Ouyang S."/>
            <person name="Liang Y."/>
            <person name="Zimin A.V."/>
            <person name="Pertea G."/>
            <person name="Qi P."/>
            <person name="Bennetzen J.L."/>
            <person name="Dai X."/>
            <person name="Dawson M.W."/>
            <person name="Muller H.G."/>
            <person name="Kugler K."/>
            <person name="Rivarola-Duarte L."/>
            <person name="Spannagl M."/>
            <person name="Mayer K.F.X."/>
            <person name="Lu F.H."/>
            <person name="Bevan M.W."/>
            <person name="Leroy P."/>
            <person name="Li P."/>
            <person name="You F.M."/>
            <person name="Sun Q."/>
            <person name="Liu Z."/>
            <person name="Lyons E."/>
            <person name="Wicker T."/>
            <person name="Salzberg S.L."/>
            <person name="Devos K.M."/>
            <person name="Dvorak J."/>
        </authorList>
    </citation>
    <scope>NUCLEOTIDE SEQUENCE [LARGE SCALE GENOMIC DNA]</scope>
    <source>
        <strain evidence="2">cv. AL8/78</strain>
    </source>
</reference>
<name>A0A453JCE2_AEGTS</name>
<dbReference type="AlphaFoldDB" id="A0A453JCE2"/>
<accession>A0A453JCE2</accession>
<dbReference type="EnsemblPlants" id="AET4Gv20870700.1">
    <property type="protein sequence ID" value="AET4Gv20870700.1"/>
    <property type="gene ID" value="AET4Gv20870700"/>
</dbReference>
<evidence type="ECO:0000256" key="1">
    <source>
        <dbReference type="SAM" id="MobiDB-lite"/>
    </source>
</evidence>
<feature type="compositionally biased region" description="Basic and acidic residues" evidence="1">
    <location>
        <begin position="43"/>
        <end position="54"/>
    </location>
</feature>
<protein>
    <submittedName>
        <fullName evidence="2">Uncharacterized protein</fullName>
    </submittedName>
</protein>
<evidence type="ECO:0000313" key="2">
    <source>
        <dbReference type="EnsemblPlants" id="AET4Gv20870700.1"/>
    </source>
</evidence>
<reference evidence="3" key="1">
    <citation type="journal article" date="2014" name="Science">
        <title>Ancient hybridizations among the ancestral genomes of bread wheat.</title>
        <authorList>
            <consortium name="International Wheat Genome Sequencing Consortium,"/>
            <person name="Marcussen T."/>
            <person name="Sandve S.R."/>
            <person name="Heier L."/>
            <person name="Spannagl M."/>
            <person name="Pfeifer M."/>
            <person name="Jakobsen K.S."/>
            <person name="Wulff B.B."/>
            <person name="Steuernagel B."/>
            <person name="Mayer K.F."/>
            <person name="Olsen O.A."/>
        </authorList>
    </citation>
    <scope>NUCLEOTIDE SEQUENCE [LARGE SCALE GENOMIC DNA]</scope>
    <source>
        <strain evidence="3">cv. AL8/78</strain>
    </source>
</reference>
<sequence length="54" mass="5691">DQEEGAVPMDSDNGAGEDGQKRSPGEVSGPESGQCEAEDDGEDNTKSAHSRDRR</sequence>
<evidence type="ECO:0000313" key="3">
    <source>
        <dbReference type="Proteomes" id="UP000015105"/>
    </source>
</evidence>
<keyword evidence="3" id="KW-1185">Reference proteome</keyword>